<keyword evidence="1" id="KW-0812">Transmembrane</keyword>
<evidence type="ECO:0000313" key="3">
    <source>
        <dbReference type="Proteomes" id="UP001370490"/>
    </source>
</evidence>
<evidence type="ECO:0000256" key="1">
    <source>
        <dbReference type="SAM" id="Phobius"/>
    </source>
</evidence>
<organism evidence="2 3">
    <name type="scientific">Dillenia turbinata</name>
    <dbReference type="NCBI Taxonomy" id="194707"/>
    <lineage>
        <taxon>Eukaryota</taxon>
        <taxon>Viridiplantae</taxon>
        <taxon>Streptophyta</taxon>
        <taxon>Embryophyta</taxon>
        <taxon>Tracheophyta</taxon>
        <taxon>Spermatophyta</taxon>
        <taxon>Magnoliopsida</taxon>
        <taxon>eudicotyledons</taxon>
        <taxon>Gunneridae</taxon>
        <taxon>Pentapetalae</taxon>
        <taxon>Dilleniales</taxon>
        <taxon>Dilleniaceae</taxon>
        <taxon>Dillenia</taxon>
    </lineage>
</organism>
<dbReference type="EMBL" id="JBAMMX010000023">
    <property type="protein sequence ID" value="KAK6917237.1"/>
    <property type="molecule type" value="Genomic_DNA"/>
</dbReference>
<dbReference type="PANTHER" id="PTHR46950:SF2">
    <property type="entry name" value="MAGNESIUM TRANSPORTER CORA-LIKE FAMILY PROTEIN"/>
    <property type="match status" value="1"/>
</dbReference>
<feature type="non-terminal residue" evidence="2">
    <location>
        <position position="1"/>
    </location>
</feature>
<feature type="transmembrane region" description="Helical" evidence="1">
    <location>
        <begin position="12"/>
        <end position="33"/>
    </location>
</feature>
<keyword evidence="1" id="KW-0472">Membrane</keyword>
<accession>A0AAN8YY55</accession>
<reference evidence="2 3" key="1">
    <citation type="submission" date="2023-12" db="EMBL/GenBank/DDBJ databases">
        <title>A high-quality genome assembly for Dillenia turbinata (Dilleniales).</title>
        <authorList>
            <person name="Chanderbali A."/>
        </authorList>
    </citation>
    <scope>NUCLEOTIDE SEQUENCE [LARGE SCALE GENOMIC DNA]</scope>
    <source>
        <strain evidence="2">LSX21</strain>
        <tissue evidence="2">Leaf</tissue>
    </source>
</reference>
<keyword evidence="3" id="KW-1185">Reference proteome</keyword>
<dbReference type="Proteomes" id="UP001370490">
    <property type="component" value="Unassembled WGS sequence"/>
</dbReference>
<dbReference type="PANTHER" id="PTHR46950">
    <property type="entry name" value="MAGNESIUM TRANSPORTER CORA-LIKE FAMILY PROTEIN"/>
    <property type="match status" value="1"/>
</dbReference>
<sequence>YDTCGGVSQVLLRYLIINTLLIFNGWVTGINIAPLEKRLPAKVNYMMKPESHRHNCRDAMPKADIWTDGLICAFEFVQSRVKTPRSKLSTKVQFAPQTNAESQSKAVGLTDATQKSNGVVEFGSHTDIRANHWVPVGWERINELVQMAQTAQMGCDWAVPQFESLNEEDNLTVADLAAPYWEYPAGPIWWCHVAAGHQFIDAWLKNAQ</sequence>
<gene>
    <name evidence="2" type="ORF">RJ641_017988</name>
</gene>
<comment type="caution">
    <text evidence="2">The sequence shown here is derived from an EMBL/GenBank/DDBJ whole genome shotgun (WGS) entry which is preliminary data.</text>
</comment>
<name>A0AAN8YY55_9MAGN</name>
<keyword evidence="1" id="KW-1133">Transmembrane helix</keyword>
<dbReference type="AlphaFoldDB" id="A0AAN8YY55"/>
<evidence type="ECO:0000313" key="2">
    <source>
        <dbReference type="EMBL" id="KAK6917237.1"/>
    </source>
</evidence>
<proteinExistence type="predicted"/>
<protein>
    <submittedName>
        <fullName evidence="2">Uncharacterized protein</fullName>
    </submittedName>
</protein>